<evidence type="ECO:0000313" key="1">
    <source>
        <dbReference type="Proteomes" id="UP000887579"/>
    </source>
</evidence>
<name>A0AC34GN22_9BILA</name>
<organism evidence="1 2">
    <name type="scientific">Panagrolaimus sp. ES5</name>
    <dbReference type="NCBI Taxonomy" id="591445"/>
    <lineage>
        <taxon>Eukaryota</taxon>
        <taxon>Metazoa</taxon>
        <taxon>Ecdysozoa</taxon>
        <taxon>Nematoda</taxon>
        <taxon>Chromadorea</taxon>
        <taxon>Rhabditida</taxon>
        <taxon>Tylenchina</taxon>
        <taxon>Panagrolaimomorpha</taxon>
        <taxon>Panagrolaimoidea</taxon>
        <taxon>Panagrolaimidae</taxon>
        <taxon>Panagrolaimus</taxon>
    </lineage>
</organism>
<protein>
    <submittedName>
        <fullName evidence="2">BTB domain-containing protein</fullName>
    </submittedName>
</protein>
<accession>A0AC34GN22</accession>
<evidence type="ECO:0000313" key="2">
    <source>
        <dbReference type="WBParaSite" id="ES5_v2.g384.t2"/>
    </source>
</evidence>
<sequence length="376" mass="42747">MPFITQQPSIVHIPVSIRWKLLFSELLLECQVEKWSIMSEIFTIEKYPNLHYSLEISQGMIPDSPDRIGLGLFISIGDHPAVNANFKLSIPSANVSYQIEKVLKYDDTVRFAGKNICTYQDFFDPKNNYFVNDAVIFQMEGLLSVELREPLHPPPSAIPRSEPSCKLGLLSVELREPLHPPSSAIPRSEPCCRLGSKLWDSDDDKDFIFMVDGKEIHAHKLIIGTESPVFKRMIHSGLKESKENKVIITDFDYQTVEIAIKYCYGIFEPSLGPGEAIKLLQFADKYDLTVLKTPMEKYLSSNISPGNVCKIVNAAILTNCQALRETCLDFMLQCQQEKYYLKDLDILDPEFAMELLKATFSRHSHNSANVDDLFIE</sequence>
<dbReference type="WBParaSite" id="ES5_v2.g384.t2">
    <property type="protein sequence ID" value="ES5_v2.g384.t2"/>
    <property type="gene ID" value="ES5_v2.g384"/>
</dbReference>
<reference evidence="2" key="1">
    <citation type="submission" date="2022-11" db="UniProtKB">
        <authorList>
            <consortium name="WormBaseParasite"/>
        </authorList>
    </citation>
    <scope>IDENTIFICATION</scope>
</reference>
<dbReference type="Proteomes" id="UP000887579">
    <property type="component" value="Unplaced"/>
</dbReference>
<proteinExistence type="predicted"/>